<dbReference type="Proteomes" id="UP000593836">
    <property type="component" value="Chromosome"/>
</dbReference>
<proteinExistence type="inferred from homology"/>
<name>A0A7S7RP64_9BACT</name>
<dbReference type="RefSeq" id="WP_194366045.1">
    <property type="nucleotide sequence ID" value="NZ_CP054493.1"/>
</dbReference>
<reference evidence="2 3" key="1">
    <citation type="submission" date="2020-05" db="EMBL/GenBank/DDBJ databases">
        <title>Sulfurimonas marisnigri, sp. nov., and Sulfurimonas baltica, sp. nov., manganese oxide reducing chemolithoautotrophs of the class Epsilonproteobacteria isolated from the pelagic redoxclines of the Black and Baltic Seas and emended description of the genus Sulfurimonas.</title>
        <authorList>
            <person name="Henkel J.V."/>
            <person name="Laudan C."/>
            <person name="Werner J."/>
            <person name="Neu T."/>
            <person name="Plewe S."/>
            <person name="Sproer C."/>
            <person name="Bunk B."/>
            <person name="Schulz-Vogt H.N."/>
        </authorList>
    </citation>
    <scope>NUCLEOTIDE SEQUENCE [LARGE SCALE GENOMIC DNA]</scope>
    <source>
        <strain evidence="2 3">SoZ1</strain>
    </source>
</reference>
<sequence>MVISANEVKTKGVSIFGSLLDKFDELIINVRGKDRYVVIDIERYKEFRKNELDIAYMKTMQDIKNGNYKTQSASEHIKELMDEL</sequence>
<gene>
    <name evidence="2" type="ORF">HUE87_09225</name>
</gene>
<organism evidence="2 3">
    <name type="scientific">Candidatus Sulfurimonas marisnigri</name>
    <dbReference type="NCBI Taxonomy" id="2740405"/>
    <lineage>
        <taxon>Bacteria</taxon>
        <taxon>Pseudomonadati</taxon>
        <taxon>Campylobacterota</taxon>
        <taxon>Epsilonproteobacteria</taxon>
        <taxon>Campylobacterales</taxon>
        <taxon>Sulfurimonadaceae</taxon>
        <taxon>Sulfurimonas</taxon>
    </lineage>
</organism>
<evidence type="ECO:0000256" key="1">
    <source>
        <dbReference type="ARBA" id="ARBA00009981"/>
    </source>
</evidence>
<keyword evidence="3" id="KW-1185">Reference proteome</keyword>
<comment type="similarity">
    <text evidence="1">Belongs to the phD/YefM antitoxin family.</text>
</comment>
<dbReference type="InterPro" id="IPR036165">
    <property type="entry name" value="YefM-like_sf"/>
</dbReference>
<dbReference type="AlphaFoldDB" id="A0A7S7RP64"/>
<evidence type="ECO:0000313" key="2">
    <source>
        <dbReference type="EMBL" id="QOY54057.1"/>
    </source>
</evidence>
<protein>
    <submittedName>
        <fullName evidence="2">Prevent-host-death protein</fullName>
    </submittedName>
</protein>
<accession>A0A7S7RP64</accession>
<dbReference type="SUPFAM" id="SSF143120">
    <property type="entry name" value="YefM-like"/>
    <property type="match status" value="1"/>
</dbReference>
<dbReference type="EMBL" id="CP054493">
    <property type="protein sequence ID" value="QOY54057.1"/>
    <property type="molecule type" value="Genomic_DNA"/>
</dbReference>
<dbReference type="KEGG" id="smas:HUE87_09225"/>
<evidence type="ECO:0000313" key="3">
    <source>
        <dbReference type="Proteomes" id="UP000593836"/>
    </source>
</evidence>